<dbReference type="SMART" id="SM00116">
    <property type="entry name" value="CBS"/>
    <property type="match status" value="2"/>
</dbReference>
<sequence>MSVGQYCNREVIVTSLDTSILEVAQLMRRHHVGDVLVVEQQGEQNIPVGIVTDRDLVIEILAEEIALDAVTVKDVMSSAITISEKADLWDTLQQMRYQGIRRMPVVNEKGSLEGILTVDDVLALLAEGLTDLVKLVKHEIEQESRLRSKP</sequence>
<dbReference type="Gene3D" id="3.10.580.10">
    <property type="entry name" value="CBS-domain"/>
    <property type="match status" value="1"/>
</dbReference>
<reference evidence="5" key="1">
    <citation type="submission" date="2010-04" db="EMBL/GenBank/DDBJ databases">
        <title>Complete genome sequence of Nitrosococcus halophilus Nc4, a salt-adapted, aerobic obligate ammonia-oxidizing sulfur purple bacterium.</title>
        <authorList>
            <consortium name="US DOE Joint Genome Institute"/>
            <person name="Campbell M.A."/>
            <person name="Malfatti S.A."/>
            <person name="Chain P.S.G."/>
            <person name="Heidelberg J.F."/>
            <person name="Ward B.B."/>
            <person name="Klotz M.G."/>
        </authorList>
    </citation>
    <scope>NUCLEOTIDE SEQUENCE [LARGE SCALE GENOMIC DNA]</scope>
    <source>
        <strain evidence="5">Nc4</strain>
    </source>
</reference>
<dbReference type="PANTHER" id="PTHR43080:SF2">
    <property type="entry name" value="CBS DOMAIN-CONTAINING PROTEIN"/>
    <property type="match status" value="1"/>
</dbReference>
<evidence type="ECO:0000256" key="2">
    <source>
        <dbReference type="PROSITE-ProRule" id="PRU00703"/>
    </source>
</evidence>
<dbReference type="HOGENOM" id="CLU_040681_12_0_6"/>
<dbReference type="EMBL" id="CP001798">
    <property type="protein sequence ID" value="ADE13853.1"/>
    <property type="molecule type" value="Genomic_DNA"/>
</dbReference>
<organism evidence="4 5">
    <name type="scientific">Nitrosococcus halophilus (strain Nc4)</name>
    <dbReference type="NCBI Taxonomy" id="472759"/>
    <lineage>
        <taxon>Bacteria</taxon>
        <taxon>Pseudomonadati</taxon>
        <taxon>Pseudomonadota</taxon>
        <taxon>Gammaproteobacteria</taxon>
        <taxon>Chromatiales</taxon>
        <taxon>Chromatiaceae</taxon>
        <taxon>Nitrosococcus</taxon>
    </lineage>
</organism>
<protein>
    <submittedName>
        <fullName evidence="4">CBS domain containing protein</fullName>
    </submittedName>
</protein>
<dbReference type="STRING" id="472759.Nhal_0673"/>
<dbReference type="eggNOG" id="COG0517">
    <property type="taxonomic scope" value="Bacteria"/>
</dbReference>
<dbReference type="PANTHER" id="PTHR43080">
    <property type="entry name" value="CBS DOMAIN-CONTAINING PROTEIN CBSX3, MITOCHONDRIAL"/>
    <property type="match status" value="1"/>
</dbReference>
<evidence type="ECO:0000259" key="3">
    <source>
        <dbReference type="PROSITE" id="PS51371"/>
    </source>
</evidence>
<dbReference type="SUPFAM" id="SSF54631">
    <property type="entry name" value="CBS-domain pair"/>
    <property type="match status" value="1"/>
</dbReference>
<dbReference type="Pfam" id="PF00571">
    <property type="entry name" value="CBS"/>
    <property type="match status" value="2"/>
</dbReference>
<dbReference type="AlphaFoldDB" id="D5BWX2"/>
<keyword evidence="1 2" id="KW-0129">CBS domain</keyword>
<feature type="domain" description="CBS" evidence="3">
    <location>
        <begin position="7"/>
        <end position="67"/>
    </location>
</feature>
<evidence type="ECO:0000256" key="1">
    <source>
        <dbReference type="ARBA" id="ARBA00023122"/>
    </source>
</evidence>
<dbReference type="RefSeq" id="WP_013031747.1">
    <property type="nucleotide sequence ID" value="NC_013960.1"/>
</dbReference>
<keyword evidence="5" id="KW-1185">Reference proteome</keyword>
<dbReference type="Proteomes" id="UP000001844">
    <property type="component" value="Chromosome"/>
</dbReference>
<dbReference type="CDD" id="cd17775">
    <property type="entry name" value="CBS_pair_bact_arch"/>
    <property type="match status" value="1"/>
</dbReference>
<dbReference type="InterPro" id="IPR046342">
    <property type="entry name" value="CBS_dom_sf"/>
</dbReference>
<dbReference type="PROSITE" id="PS51371">
    <property type="entry name" value="CBS"/>
    <property type="match status" value="2"/>
</dbReference>
<dbReference type="KEGG" id="nhl:Nhal_0673"/>
<dbReference type="OrthoDB" id="9808528at2"/>
<gene>
    <name evidence="4" type="ordered locus">Nhal_0673</name>
</gene>
<proteinExistence type="predicted"/>
<feature type="domain" description="CBS" evidence="3">
    <location>
        <begin position="75"/>
        <end position="132"/>
    </location>
</feature>
<name>D5BWX2_NITHN</name>
<accession>D5BWX2</accession>
<evidence type="ECO:0000313" key="4">
    <source>
        <dbReference type="EMBL" id="ADE13853.1"/>
    </source>
</evidence>
<dbReference type="InterPro" id="IPR000644">
    <property type="entry name" value="CBS_dom"/>
</dbReference>
<evidence type="ECO:0000313" key="5">
    <source>
        <dbReference type="Proteomes" id="UP000001844"/>
    </source>
</evidence>
<dbReference type="InterPro" id="IPR051257">
    <property type="entry name" value="Diverse_CBS-Domain"/>
</dbReference>